<dbReference type="Proteomes" id="UP000256431">
    <property type="component" value="Unassembled WGS sequence"/>
</dbReference>
<reference evidence="13 14" key="1">
    <citation type="submission" date="2018-08" db="EMBL/GenBank/DDBJ databases">
        <title>Genome sequence of Marinobacter flavimaris KCTC 12185.</title>
        <authorList>
            <person name="Chun J."/>
            <person name="Kim B.-Y."/>
            <person name="Choi S.-B."/>
            <person name="Kwak M.-J."/>
        </authorList>
    </citation>
    <scope>NUCLEOTIDE SEQUENCE [LARGE SCALE GENOMIC DNA]</scope>
    <source>
        <strain evidence="13 14">KCTC 12185</strain>
    </source>
</reference>
<evidence type="ECO:0000256" key="5">
    <source>
        <dbReference type="ARBA" id="ARBA00022519"/>
    </source>
</evidence>
<dbReference type="EMBL" id="QRDH01000009">
    <property type="protein sequence ID" value="RDU39775.1"/>
    <property type="molecule type" value="Genomic_DNA"/>
</dbReference>
<dbReference type="GO" id="GO:0015628">
    <property type="term" value="P:protein secretion by the type II secretion system"/>
    <property type="evidence" value="ECO:0007669"/>
    <property type="project" value="InterPro"/>
</dbReference>
<evidence type="ECO:0000259" key="12">
    <source>
        <dbReference type="Pfam" id="PF12019"/>
    </source>
</evidence>
<keyword evidence="14" id="KW-1185">Reference proteome</keyword>
<evidence type="ECO:0000256" key="3">
    <source>
        <dbReference type="ARBA" id="ARBA00022475"/>
    </source>
</evidence>
<keyword evidence="4" id="KW-0488">Methylation</keyword>
<evidence type="ECO:0000313" key="14">
    <source>
        <dbReference type="Proteomes" id="UP000256431"/>
    </source>
</evidence>
<comment type="subcellular location">
    <subcellularLocation>
        <location evidence="1">Cell inner membrane</location>
        <topology evidence="1">Single-pass membrane protein</topology>
    </subcellularLocation>
</comment>
<dbReference type="SUPFAM" id="SSF54523">
    <property type="entry name" value="Pili subunits"/>
    <property type="match status" value="1"/>
</dbReference>
<dbReference type="RefSeq" id="WP_104271753.1">
    <property type="nucleotide sequence ID" value="NZ_PSSW01000011.1"/>
</dbReference>
<keyword evidence="6 11" id="KW-0812">Transmembrane</keyword>
<comment type="caution">
    <text evidence="13">The sequence shown here is derived from an EMBL/GenBank/DDBJ whole genome shotgun (WGS) entry which is preliminary data.</text>
</comment>
<keyword evidence="8 11" id="KW-0472">Membrane</keyword>
<feature type="transmembrane region" description="Helical" evidence="11">
    <location>
        <begin position="12"/>
        <end position="36"/>
    </location>
</feature>
<dbReference type="AlphaFoldDB" id="A0A3D8GZC1"/>
<feature type="domain" description="General secretion pathway GspH" evidence="12">
    <location>
        <begin position="49"/>
        <end position="147"/>
    </location>
</feature>
<dbReference type="Pfam" id="PF12019">
    <property type="entry name" value="GspH"/>
    <property type="match status" value="1"/>
</dbReference>
<evidence type="ECO:0000256" key="6">
    <source>
        <dbReference type="ARBA" id="ARBA00022692"/>
    </source>
</evidence>
<keyword evidence="7 11" id="KW-1133">Transmembrane helix</keyword>
<evidence type="ECO:0000256" key="7">
    <source>
        <dbReference type="ARBA" id="ARBA00022989"/>
    </source>
</evidence>
<dbReference type="InterPro" id="IPR022346">
    <property type="entry name" value="T2SS_GspH"/>
</dbReference>
<dbReference type="InterPro" id="IPR045584">
    <property type="entry name" value="Pilin-like"/>
</dbReference>
<dbReference type="NCBIfam" id="TIGR02532">
    <property type="entry name" value="IV_pilin_GFxxxE"/>
    <property type="match status" value="1"/>
</dbReference>
<evidence type="ECO:0000256" key="1">
    <source>
        <dbReference type="ARBA" id="ARBA00004377"/>
    </source>
</evidence>
<dbReference type="Gene3D" id="3.55.40.10">
    <property type="entry name" value="minor pseudopilin epsh domain"/>
    <property type="match status" value="1"/>
</dbReference>
<proteinExistence type="inferred from homology"/>
<organism evidence="13 14">
    <name type="scientific">Marinobacter flavimaris</name>
    <dbReference type="NCBI Taxonomy" id="262076"/>
    <lineage>
        <taxon>Bacteria</taxon>
        <taxon>Pseudomonadati</taxon>
        <taxon>Pseudomonadota</taxon>
        <taxon>Gammaproteobacteria</taxon>
        <taxon>Pseudomonadales</taxon>
        <taxon>Marinobacteraceae</taxon>
        <taxon>Marinobacter</taxon>
    </lineage>
</organism>
<name>A0A3D8GZC1_9GAMM</name>
<gene>
    <name evidence="13" type="ORF">DXI23_17335</name>
</gene>
<dbReference type="Pfam" id="PF07963">
    <property type="entry name" value="N_methyl"/>
    <property type="match status" value="1"/>
</dbReference>
<sequence length="186" mass="20915">MPKLKYQAGFSLLELVITIVILAIAAGFTSQAWGWWISKTRHRVILENYYTLFAFARWTAASREKLVTVCPLSEKGRCLDDWQLPVSVFLDSDNDKTPDGGQILKQLTVDLGSYRMRSRTAGRGYFQFNSKGMTHGAMGSLLLCPQDPKNGMMSYMPVNIAGRFRVEHDEDGDGIIRLAWGSKLNC</sequence>
<dbReference type="GO" id="GO:0015627">
    <property type="term" value="C:type II protein secretion system complex"/>
    <property type="evidence" value="ECO:0007669"/>
    <property type="project" value="InterPro"/>
</dbReference>
<keyword evidence="5" id="KW-0997">Cell inner membrane</keyword>
<protein>
    <recommendedName>
        <fullName evidence="2">Type II secretion system protein H</fullName>
    </recommendedName>
    <alternativeName>
        <fullName evidence="10">General secretion pathway protein H</fullName>
    </alternativeName>
</protein>
<evidence type="ECO:0000256" key="11">
    <source>
        <dbReference type="SAM" id="Phobius"/>
    </source>
</evidence>
<accession>A0A3D8GZC1</accession>
<evidence type="ECO:0000256" key="4">
    <source>
        <dbReference type="ARBA" id="ARBA00022481"/>
    </source>
</evidence>
<evidence type="ECO:0000313" key="13">
    <source>
        <dbReference type="EMBL" id="RDU39775.1"/>
    </source>
</evidence>
<comment type="similarity">
    <text evidence="9">Belongs to the GSP H family.</text>
</comment>
<keyword evidence="3" id="KW-1003">Cell membrane</keyword>
<evidence type="ECO:0000256" key="10">
    <source>
        <dbReference type="ARBA" id="ARBA00030775"/>
    </source>
</evidence>
<evidence type="ECO:0000256" key="8">
    <source>
        <dbReference type="ARBA" id="ARBA00023136"/>
    </source>
</evidence>
<dbReference type="GO" id="GO:0005886">
    <property type="term" value="C:plasma membrane"/>
    <property type="evidence" value="ECO:0007669"/>
    <property type="project" value="UniProtKB-SubCell"/>
</dbReference>
<dbReference type="InterPro" id="IPR012902">
    <property type="entry name" value="N_methyl_site"/>
</dbReference>
<evidence type="ECO:0000256" key="2">
    <source>
        <dbReference type="ARBA" id="ARBA00021549"/>
    </source>
</evidence>
<evidence type="ECO:0000256" key="9">
    <source>
        <dbReference type="ARBA" id="ARBA00025772"/>
    </source>
</evidence>